<proteinExistence type="predicted"/>
<keyword evidence="2" id="KW-1185">Reference proteome</keyword>
<protein>
    <submittedName>
        <fullName evidence="1">Uncharacterized protein</fullName>
    </submittedName>
</protein>
<comment type="caution">
    <text evidence="1">The sequence shown here is derived from an EMBL/GenBank/DDBJ whole genome shotgun (WGS) entry which is preliminary data.</text>
</comment>
<evidence type="ECO:0000313" key="1">
    <source>
        <dbReference type="EMBL" id="KAF6216957.1"/>
    </source>
</evidence>
<gene>
    <name evidence="1" type="ORF">GE061_001308</name>
</gene>
<dbReference type="EMBL" id="WIXP02000001">
    <property type="protein sequence ID" value="KAF6216957.1"/>
    <property type="molecule type" value="Genomic_DNA"/>
</dbReference>
<reference evidence="1" key="1">
    <citation type="journal article" date="2021" name="Mol. Ecol. Resour.">
        <title>Apolygus lucorum genome provides insights into omnivorousness and mesophyll feeding.</title>
        <authorList>
            <person name="Liu Y."/>
            <person name="Liu H."/>
            <person name="Wang H."/>
            <person name="Huang T."/>
            <person name="Liu B."/>
            <person name="Yang B."/>
            <person name="Yin L."/>
            <person name="Li B."/>
            <person name="Zhang Y."/>
            <person name="Zhang S."/>
            <person name="Jiang F."/>
            <person name="Zhang X."/>
            <person name="Ren Y."/>
            <person name="Wang B."/>
            <person name="Wang S."/>
            <person name="Lu Y."/>
            <person name="Wu K."/>
            <person name="Fan W."/>
            <person name="Wang G."/>
        </authorList>
    </citation>
    <scope>NUCLEOTIDE SEQUENCE</scope>
    <source>
        <strain evidence="1">12Hb</strain>
    </source>
</reference>
<sequence length="108" mass="12008">MLLISCLGQELPEGRRTLEKGSIREIKGPRRVLVHIPRLNLDWIRHIDQVRPRRAEDLPTVAPVQVISSTENPYSGATPTLIGKISNTSPRAPEPALLIRIVPPTLLP</sequence>
<dbReference type="Proteomes" id="UP000466442">
    <property type="component" value="Linkage Group LG1"/>
</dbReference>
<evidence type="ECO:0000313" key="2">
    <source>
        <dbReference type="Proteomes" id="UP000466442"/>
    </source>
</evidence>
<dbReference type="AlphaFoldDB" id="A0A8S9Y6P6"/>
<name>A0A8S9Y6P6_APOLU</name>
<organism evidence="1 2">
    <name type="scientific">Apolygus lucorum</name>
    <name type="common">Small green plant bug</name>
    <name type="synonym">Lygocoris lucorum</name>
    <dbReference type="NCBI Taxonomy" id="248454"/>
    <lineage>
        <taxon>Eukaryota</taxon>
        <taxon>Metazoa</taxon>
        <taxon>Ecdysozoa</taxon>
        <taxon>Arthropoda</taxon>
        <taxon>Hexapoda</taxon>
        <taxon>Insecta</taxon>
        <taxon>Pterygota</taxon>
        <taxon>Neoptera</taxon>
        <taxon>Paraneoptera</taxon>
        <taxon>Hemiptera</taxon>
        <taxon>Heteroptera</taxon>
        <taxon>Panheteroptera</taxon>
        <taxon>Cimicomorpha</taxon>
        <taxon>Miridae</taxon>
        <taxon>Mirini</taxon>
        <taxon>Apolygus</taxon>
    </lineage>
</organism>
<accession>A0A8S9Y6P6</accession>